<evidence type="ECO:0000313" key="4">
    <source>
        <dbReference type="Proteomes" id="UP000320762"/>
    </source>
</evidence>
<keyword evidence="3" id="KW-0418">Kinase</keyword>
<accession>A0A550C4Y1</accession>
<dbReference type="Gene3D" id="1.10.510.10">
    <property type="entry name" value="Transferase(Phosphotransferase) domain 1"/>
    <property type="match status" value="1"/>
</dbReference>
<keyword evidence="4" id="KW-1185">Reference proteome</keyword>
<dbReference type="InterPro" id="IPR050235">
    <property type="entry name" value="CK1_Ser-Thr_kinase"/>
</dbReference>
<proteinExistence type="predicted"/>
<evidence type="ECO:0000256" key="1">
    <source>
        <dbReference type="ARBA" id="ARBA00012513"/>
    </source>
</evidence>
<keyword evidence="3" id="KW-0808">Transferase</keyword>
<dbReference type="InterPro" id="IPR008271">
    <property type="entry name" value="Ser/Thr_kinase_AS"/>
</dbReference>
<gene>
    <name evidence="3" type="ORF">BD626DRAFT_144625</name>
</gene>
<dbReference type="STRING" id="97359.A0A550C4Y1"/>
<dbReference type="EMBL" id="VDMD01000025">
    <property type="protein sequence ID" value="TRM59858.1"/>
    <property type="molecule type" value="Genomic_DNA"/>
</dbReference>
<dbReference type="PROSITE" id="PS50011">
    <property type="entry name" value="PROTEIN_KINASE_DOM"/>
    <property type="match status" value="1"/>
</dbReference>
<dbReference type="OrthoDB" id="5579860at2759"/>
<dbReference type="SUPFAM" id="SSF56112">
    <property type="entry name" value="Protein kinase-like (PK-like)"/>
    <property type="match status" value="1"/>
</dbReference>
<dbReference type="Proteomes" id="UP000320762">
    <property type="component" value="Unassembled WGS sequence"/>
</dbReference>
<dbReference type="PANTHER" id="PTHR11909">
    <property type="entry name" value="CASEIN KINASE-RELATED"/>
    <property type="match status" value="1"/>
</dbReference>
<dbReference type="SMART" id="SM00220">
    <property type="entry name" value="S_TKc"/>
    <property type="match status" value="1"/>
</dbReference>
<dbReference type="GO" id="GO:0005524">
    <property type="term" value="F:ATP binding"/>
    <property type="evidence" value="ECO:0007669"/>
    <property type="project" value="InterPro"/>
</dbReference>
<organism evidence="3 4">
    <name type="scientific">Schizophyllum amplum</name>
    <dbReference type="NCBI Taxonomy" id="97359"/>
    <lineage>
        <taxon>Eukaryota</taxon>
        <taxon>Fungi</taxon>
        <taxon>Dikarya</taxon>
        <taxon>Basidiomycota</taxon>
        <taxon>Agaricomycotina</taxon>
        <taxon>Agaricomycetes</taxon>
        <taxon>Agaricomycetidae</taxon>
        <taxon>Agaricales</taxon>
        <taxon>Schizophyllaceae</taxon>
        <taxon>Schizophyllum</taxon>
    </lineage>
</organism>
<reference evidence="3 4" key="1">
    <citation type="journal article" date="2019" name="New Phytol.">
        <title>Comparative genomics reveals unique wood-decay strategies and fruiting body development in the Schizophyllaceae.</title>
        <authorList>
            <person name="Almasi E."/>
            <person name="Sahu N."/>
            <person name="Krizsan K."/>
            <person name="Balint B."/>
            <person name="Kovacs G.M."/>
            <person name="Kiss B."/>
            <person name="Cseklye J."/>
            <person name="Drula E."/>
            <person name="Henrissat B."/>
            <person name="Nagy I."/>
            <person name="Chovatia M."/>
            <person name="Adam C."/>
            <person name="LaButti K."/>
            <person name="Lipzen A."/>
            <person name="Riley R."/>
            <person name="Grigoriev I.V."/>
            <person name="Nagy L.G."/>
        </authorList>
    </citation>
    <scope>NUCLEOTIDE SEQUENCE [LARGE SCALE GENOMIC DNA]</scope>
    <source>
        <strain evidence="3 4">NL-1724</strain>
    </source>
</reference>
<dbReference type="GO" id="GO:0004674">
    <property type="term" value="F:protein serine/threonine kinase activity"/>
    <property type="evidence" value="ECO:0007669"/>
    <property type="project" value="UniProtKB-EC"/>
</dbReference>
<feature type="domain" description="Protein kinase" evidence="2">
    <location>
        <begin position="3"/>
        <end position="303"/>
    </location>
</feature>
<dbReference type="EC" id="2.7.11.1" evidence="1"/>
<name>A0A550C4Y1_9AGAR</name>
<dbReference type="Pfam" id="PF00069">
    <property type="entry name" value="Pkinase"/>
    <property type="match status" value="1"/>
</dbReference>
<evidence type="ECO:0000259" key="2">
    <source>
        <dbReference type="PROSITE" id="PS50011"/>
    </source>
</evidence>
<dbReference type="PROSITE" id="PS00108">
    <property type="entry name" value="PROTEIN_KINASE_ST"/>
    <property type="match status" value="1"/>
</dbReference>
<protein>
    <recommendedName>
        <fullName evidence="1">non-specific serine/threonine protein kinase</fullName>
        <ecNumber evidence="1">2.7.11.1</ecNumber>
    </recommendedName>
</protein>
<dbReference type="AlphaFoldDB" id="A0A550C4Y1"/>
<sequence length="411" mass="46529">MRLLLEDLIDSGGYGKVYVGRVTNERPTRTVAVKKGRVARAVQLEKNPMLRHEACAMLKLRGHPNIPEVYAWGRSQIFEYLALQMLGDPIDAPLLQPEGLTMRNLIALTCQMLDALEHVHSHHIIHCDVKPNNFLFEVSPTSGLIKLIDFGIARVYRNLDTQQHIQESTLPRHIGTRNYISIHVHLHHNPSRRDDMESLAYTIADLLRDGLPWDRREVESRDVLSVKQAWSGSALCAGYPAVFGAFIDYARSLGFRDAPDYANWRRRFLAVAHIPDTHGPVLYDPLDRGTAVGKCPEQEEPSVIRPAPHLSSQDSDSEDLTFPCAMSTWADPSTVADENRIGDERKTVHEQLEWIEDLRQASTLTGVKSWSVIRQHVLYLLLCNCIQHVSVLLIGDYLGIVAWWLITSRGF</sequence>
<comment type="caution">
    <text evidence="3">The sequence shown here is derived from an EMBL/GenBank/DDBJ whole genome shotgun (WGS) entry which is preliminary data.</text>
</comment>
<dbReference type="InterPro" id="IPR011009">
    <property type="entry name" value="Kinase-like_dom_sf"/>
</dbReference>
<dbReference type="InterPro" id="IPR000719">
    <property type="entry name" value="Prot_kinase_dom"/>
</dbReference>
<evidence type="ECO:0000313" key="3">
    <source>
        <dbReference type="EMBL" id="TRM59858.1"/>
    </source>
</evidence>